<evidence type="ECO:0000313" key="3">
    <source>
        <dbReference type="EMBL" id="CAF1234880.1"/>
    </source>
</evidence>
<gene>
    <name evidence="6" type="ORF">FNK824_LOCUS10841</name>
    <name evidence="5" type="ORF">JBS370_LOCUS10682</name>
    <name evidence="4" type="ORF">OTI717_LOCUS11260</name>
    <name evidence="1" type="ORF">RFH988_LOCUS23166</name>
    <name evidence="3" type="ORF">SEV965_LOCUS22901</name>
    <name evidence="2" type="ORF">ZHD862_LOCUS23104</name>
</gene>
<name>A0A814WM78_9BILA</name>
<dbReference type="EMBL" id="CAJNOU010001653">
    <property type="protein sequence ID" value="CAF1234880.1"/>
    <property type="molecule type" value="Genomic_DNA"/>
</dbReference>
<evidence type="ECO:0000313" key="5">
    <source>
        <dbReference type="EMBL" id="CAF3719232.1"/>
    </source>
</evidence>
<evidence type="ECO:0000313" key="7">
    <source>
        <dbReference type="Proteomes" id="UP000663864"/>
    </source>
</evidence>
<organism evidence="2 7">
    <name type="scientific">Rotaria sordida</name>
    <dbReference type="NCBI Taxonomy" id="392033"/>
    <lineage>
        <taxon>Eukaryota</taxon>
        <taxon>Metazoa</taxon>
        <taxon>Spiralia</taxon>
        <taxon>Gnathifera</taxon>
        <taxon>Rotifera</taxon>
        <taxon>Eurotatoria</taxon>
        <taxon>Bdelloidea</taxon>
        <taxon>Philodinida</taxon>
        <taxon>Philodinidae</taxon>
        <taxon>Rotaria</taxon>
    </lineage>
</organism>
<sequence length="165" mass="18423">MPVWKINCLKSDDDTNPSTLSSTTIDETNKIESISSSIDHQNTDIPIAVPAVDIHTLPSSPSSITRREQKQRCYQHSPISMSWSHRLATLEPSPSFATVTPINTPTTNNNTSRSSPLELRLAKYRSLPLLWLRTCASSNQQHRRRTAVGKNTFPTSLGDFGEFEN</sequence>
<dbReference type="EMBL" id="CAJOBE010001245">
    <property type="protein sequence ID" value="CAF3726937.1"/>
    <property type="molecule type" value="Genomic_DNA"/>
</dbReference>
<dbReference type="EMBL" id="CAJOBD010000787">
    <property type="protein sequence ID" value="CAF3719232.1"/>
    <property type="molecule type" value="Genomic_DNA"/>
</dbReference>
<dbReference type="EMBL" id="CAJNOT010001481">
    <property type="protein sequence ID" value="CAF1205893.1"/>
    <property type="molecule type" value="Genomic_DNA"/>
</dbReference>
<reference evidence="2" key="1">
    <citation type="submission" date="2021-02" db="EMBL/GenBank/DDBJ databases">
        <authorList>
            <person name="Nowell W R."/>
        </authorList>
    </citation>
    <scope>NUCLEOTIDE SEQUENCE</scope>
</reference>
<dbReference type="AlphaFoldDB" id="A0A814WM78"/>
<dbReference type="EMBL" id="CAJNOO010001589">
    <property type="protein sequence ID" value="CAF1174590.1"/>
    <property type="molecule type" value="Genomic_DNA"/>
</dbReference>
<dbReference type="Proteomes" id="UP000663823">
    <property type="component" value="Unassembled WGS sequence"/>
</dbReference>
<dbReference type="Proteomes" id="UP000663874">
    <property type="component" value="Unassembled WGS sequence"/>
</dbReference>
<dbReference type="Proteomes" id="UP000663882">
    <property type="component" value="Unassembled WGS sequence"/>
</dbReference>
<evidence type="ECO:0000313" key="2">
    <source>
        <dbReference type="EMBL" id="CAF1205893.1"/>
    </source>
</evidence>
<evidence type="ECO:0000313" key="1">
    <source>
        <dbReference type="EMBL" id="CAF1174590.1"/>
    </source>
</evidence>
<protein>
    <submittedName>
        <fullName evidence="2">Uncharacterized protein</fullName>
    </submittedName>
</protein>
<accession>A0A814WM78</accession>
<dbReference type="EMBL" id="CAJOAX010001063">
    <property type="protein sequence ID" value="CAF3681577.1"/>
    <property type="molecule type" value="Genomic_DNA"/>
</dbReference>
<evidence type="ECO:0000313" key="4">
    <source>
        <dbReference type="EMBL" id="CAF3681577.1"/>
    </source>
</evidence>
<dbReference type="Proteomes" id="UP000663889">
    <property type="component" value="Unassembled WGS sequence"/>
</dbReference>
<proteinExistence type="predicted"/>
<comment type="caution">
    <text evidence="2">The sequence shown here is derived from an EMBL/GenBank/DDBJ whole genome shotgun (WGS) entry which is preliminary data.</text>
</comment>
<evidence type="ECO:0000313" key="6">
    <source>
        <dbReference type="EMBL" id="CAF3726937.1"/>
    </source>
</evidence>
<dbReference type="OrthoDB" id="10037660at2759"/>
<dbReference type="Proteomes" id="UP000663864">
    <property type="component" value="Unassembled WGS sequence"/>
</dbReference>
<dbReference type="Proteomes" id="UP000663836">
    <property type="component" value="Unassembled WGS sequence"/>
</dbReference>